<evidence type="ECO:0000259" key="2">
    <source>
        <dbReference type="Pfam" id="PF00561"/>
    </source>
</evidence>
<name>A0ABX0WUX5_9PROT</name>
<dbReference type="InterPro" id="IPR029058">
    <property type="entry name" value="AB_hydrolase_fold"/>
</dbReference>
<sequence>MKYPARRVLFFSSFGGLTKLTDTSNEKASKTLSELHNWRLIRNARGRADAPLMVLSHGFGTDHRSWRLLLPDLLKHYDIGVYDLAGAGPNSRATFEDGRHTSITAFADDLIAILDEQGISSAKILTHSVSGMVALIAACERPEIFDHISMIAPSPRYLNEGDYHGGFSQNDLDGLFGAMEAGYEDWANGFAPVIVGDEFPLFVREFASGLLAMPTQTALKIARFIFQSDFRDILPKITIPTTIIQPARDPAVPLEVGHYLNAKLANSTLHIIDSYGHLPQLTAPYEVLYCLKESMPE</sequence>
<comment type="similarity">
    <text evidence="1">Belongs to the AB hydrolase superfamily.</text>
</comment>
<dbReference type="SUPFAM" id="SSF53474">
    <property type="entry name" value="alpha/beta-Hydrolases"/>
    <property type="match status" value="1"/>
</dbReference>
<dbReference type="InterPro" id="IPR000073">
    <property type="entry name" value="AB_hydrolase_1"/>
</dbReference>
<dbReference type="PANTHER" id="PTHR43039">
    <property type="entry name" value="ESTERASE-RELATED"/>
    <property type="match status" value="1"/>
</dbReference>
<proteinExistence type="inferred from homology"/>
<evidence type="ECO:0000256" key="1">
    <source>
        <dbReference type="ARBA" id="ARBA00008645"/>
    </source>
</evidence>
<evidence type="ECO:0000313" key="3">
    <source>
        <dbReference type="EMBL" id="NJB73123.1"/>
    </source>
</evidence>
<evidence type="ECO:0000313" key="4">
    <source>
        <dbReference type="Proteomes" id="UP000556869"/>
    </source>
</evidence>
<dbReference type="Pfam" id="PF00561">
    <property type="entry name" value="Abhydrolase_1"/>
    <property type="match status" value="1"/>
</dbReference>
<dbReference type="RefSeq" id="WP_167727147.1">
    <property type="nucleotide sequence ID" value="NZ_JAATJD010000001.1"/>
</dbReference>
<comment type="caution">
    <text evidence="3">The sequence shown here is derived from an EMBL/GenBank/DDBJ whole genome shotgun (WGS) entry which is preliminary data.</text>
</comment>
<protein>
    <submittedName>
        <fullName evidence="3">Sigma-B regulation protein RsbQ</fullName>
    </submittedName>
</protein>
<accession>A0ABX0WUX5</accession>
<dbReference type="Gene3D" id="3.40.50.1820">
    <property type="entry name" value="alpha/beta hydrolase"/>
    <property type="match status" value="1"/>
</dbReference>
<dbReference type="EMBL" id="JAATJD010000001">
    <property type="protein sequence ID" value="NJB73123.1"/>
    <property type="molecule type" value="Genomic_DNA"/>
</dbReference>
<reference evidence="3 4" key="1">
    <citation type="submission" date="2020-03" db="EMBL/GenBank/DDBJ databases">
        <title>Genomic Encyclopedia of Type Strains, Phase IV (KMG-IV): sequencing the most valuable type-strain genomes for metagenomic binning, comparative biology and taxonomic classification.</title>
        <authorList>
            <person name="Goeker M."/>
        </authorList>
    </citation>
    <scope>NUCLEOTIDE SEQUENCE [LARGE SCALE GENOMIC DNA]</scope>
    <source>
        <strain evidence="3 4">DSM 18888</strain>
    </source>
</reference>
<dbReference type="Proteomes" id="UP000556869">
    <property type="component" value="Unassembled WGS sequence"/>
</dbReference>
<keyword evidence="4" id="KW-1185">Reference proteome</keyword>
<feature type="domain" description="AB hydrolase-1" evidence="2">
    <location>
        <begin position="51"/>
        <end position="284"/>
    </location>
</feature>
<organism evidence="3 4">
    <name type="scientific">Thalassospira tepidiphila</name>
    <dbReference type="NCBI Taxonomy" id="393657"/>
    <lineage>
        <taxon>Bacteria</taxon>
        <taxon>Pseudomonadati</taxon>
        <taxon>Pseudomonadota</taxon>
        <taxon>Alphaproteobacteria</taxon>
        <taxon>Rhodospirillales</taxon>
        <taxon>Thalassospiraceae</taxon>
        <taxon>Thalassospira</taxon>
    </lineage>
</organism>
<gene>
    <name evidence="3" type="ORF">GGR96_000195</name>
</gene>